<protein>
    <submittedName>
        <fullName evidence="2">Uncharacterized protein</fullName>
    </submittedName>
</protein>
<evidence type="ECO:0000256" key="1">
    <source>
        <dbReference type="SAM" id="MobiDB-lite"/>
    </source>
</evidence>
<evidence type="ECO:0000313" key="3">
    <source>
        <dbReference type="Proteomes" id="UP001500326"/>
    </source>
</evidence>
<organism evidence="2 3">
    <name type="scientific">Microbacterium pumilum</name>
    <dbReference type="NCBI Taxonomy" id="344165"/>
    <lineage>
        <taxon>Bacteria</taxon>
        <taxon>Bacillati</taxon>
        <taxon>Actinomycetota</taxon>
        <taxon>Actinomycetes</taxon>
        <taxon>Micrococcales</taxon>
        <taxon>Microbacteriaceae</taxon>
        <taxon>Microbacterium</taxon>
    </lineage>
</organism>
<comment type="caution">
    <text evidence="2">The sequence shown here is derived from an EMBL/GenBank/DDBJ whole genome shotgun (WGS) entry which is preliminary data.</text>
</comment>
<dbReference type="EMBL" id="BAAAOH010000001">
    <property type="protein sequence ID" value="GAA1994838.1"/>
    <property type="molecule type" value="Genomic_DNA"/>
</dbReference>
<keyword evidence="3" id="KW-1185">Reference proteome</keyword>
<accession>A0ABP5EFD5</accession>
<feature type="region of interest" description="Disordered" evidence="1">
    <location>
        <begin position="53"/>
        <end position="89"/>
    </location>
</feature>
<sequence>MSGLDAADETAHVTTTAATATIAMTAIEIEAVRIARARDCLTWTCCAFSRTASRRSRGAAGFGDSSLDMEPLGTDGGRKSAMGHRDGGR</sequence>
<evidence type="ECO:0000313" key="2">
    <source>
        <dbReference type="EMBL" id="GAA1994838.1"/>
    </source>
</evidence>
<name>A0ABP5EFD5_9MICO</name>
<dbReference type="Proteomes" id="UP001500326">
    <property type="component" value="Unassembled WGS sequence"/>
</dbReference>
<reference evidence="3" key="1">
    <citation type="journal article" date="2019" name="Int. J. Syst. Evol. Microbiol.">
        <title>The Global Catalogue of Microorganisms (GCM) 10K type strain sequencing project: providing services to taxonomists for standard genome sequencing and annotation.</title>
        <authorList>
            <consortium name="The Broad Institute Genomics Platform"/>
            <consortium name="The Broad Institute Genome Sequencing Center for Infectious Disease"/>
            <person name="Wu L."/>
            <person name="Ma J."/>
        </authorList>
    </citation>
    <scope>NUCLEOTIDE SEQUENCE [LARGE SCALE GENOMIC DNA]</scope>
    <source>
        <strain evidence="3">JCM 14902</strain>
    </source>
</reference>
<proteinExistence type="predicted"/>
<gene>
    <name evidence="2" type="ORF">GCM10009777_33380</name>
</gene>